<protein>
    <recommendedName>
        <fullName evidence="2">KATNIP domain-containing protein</fullName>
    </recommendedName>
</protein>
<name>A0AAD9NLV9_RIDPI</name>
<accession>A0AAD9NLV9</accession>
<dbReference type="Pfam" id="PF14652">
    <property type="entry name" value="DUF4457"/>
    <property type="match status" value="1"/>
</dbReference>
<comment type="caution">
    <text evidence="3">The sequence shown here is derived from an EMBL/GenBank/DDBJ whole genome shotgun (WGS) entry which is preliminary data.</text>
</comment>
<dbReference type="Proteomes" id="UP001209878">
    <property type="component" value="Unassembled WGS sequence"/>
</dbReference>
<dbReference type="AlphaFoldDB" id="A0AAD9NLV9"/>
<keyword evidence="4" id="KW-1185">Reference proteome</keyword>
<feature type="region of interest" description="Disordered" evidence="1">
    <location>
        <begin position="1"/>
        <end position="49"/>
    </location>
</feature>
<organism evidence="3 4">
    <name type="scientific">Ridgeia piscesae</name>
    <name type="common">Tubeworm</name>
    <dbReference type="NCBI Taxonomy" id="27915"/>
    <lineage>
        <taxon>Eukaryota</taxon>
        <taxon>Metazoa</taxon>
        <taxon>Spiralia</taxon>
        <taxon>Lophotrochozoa</taxon>
        <taxon>Annelida</taxon>
        <taxon>Polychaeta</taxon>
        <taxon>Sedentaria</taxon>
        <taxon>Canalipalpata</taxon>
        <taxon>Sabellida</taxon>
        <taxon>Siboglinidae</taxon>
        <taxon>Ridgeia</taxon>
    </lineage>
</organism>
<dbReference type="InterPro" id="IPR026704">
    <property type="entry name" value="KATNIP"/>
</dbReference>
<dbReference type="EMBL" id="JAODUO010000775">
    <property type="protein sequence ID" value="KAK2174805.1"/>
    <property type="molecule type" value="Genomic_DNA"/>
</dbReference>
<sequence>MKGQPIQRRRNKTTRPPSPIKADSDDEDTRYRQLASSGGLDNADDEPRHMTPMKQIESARAQWRKQEQSHLEESWTSLNMFDRSQRGRISLDLEKDILDEYLKTDRVAVPREETIPEEDNTDNIVLDRDEFLIPELPRGQHLVINILTTWGDRYYVGLNGIEVFSNTGEPVTVTKITADPADINVLPEYTKDPRVVTNLIDGVNRTRDDTHLWLAPFAKGRRHCIEVTFDKPVHIAMMRIWVGC</sequence>
<dbReference type="PANTHER" id="PTHR21534:SF0">
    <property type="entry name" value="KATANIN-INTERACTING PROTEIN"/>
    <property type="match status" value="1"/>
</dbReference>
<dbReference type="InterPro" id="IPR027859">
    <property type="entry name" value="KATNIP_dom"/>
</dbReference>
<proteinExistence type="predicted"/>
<evidence type="ECO:0000259" key="2">
    <source>
        <dbReference type="Pfam" id="PF14652"/>
    </source>
</evidence>
<evidence type="ECO:0000313" key="3">
    <source>
        <dbReference type="EMBL" id="KAK2174805.1"/>
    </source>
</evidence>
<feature type="domain" description="KATNIP" evidence="2">
    <location>
        <begin position="106"/>
        <end position="241"/>
    </location>
</feature>
<reference evidence="3" key="1">
    <citation type="journal article" date="2023" name="Mol. Biol. Evol.">
        <title>Third-Generation Sequencing Reveals the Adaptive Role of the Epigenome in Three Deep-Sea Polychaetes.</title>
        <authorList>
            <person name="Perez M."/>
            <person name="Aroh O."/>
            <person name="Sun Y."/>
            <person name="Lan Y."/>
            <person name="Juniper S.K."/>
            <person name="Young C.R."/>
            <person name="Angers B."/>
            <person name="Qian P.Y."/>
        </authorList>
    </citation>
    <scope>NUCLEOTIDE SEQUENCE</scope>
    <source>
        <strain evidence="3">R07B-5</strain>
    </source>
</reference>
<evidence type="ECO:0000256" key="1">
    <source>
        <dbReference type="SAM" id="MobiDB-lite"/>
    </source>
</evidence>
<gene>
    <name evidence="3" type="ORF">NP493_776g01051</name>
</gene>
<evidence type="ECO:0000313" key="4">
    <source>
        <dbReference type="Proteomes" id="UP001209878"/>
    </source>
</evidence>
<dbReference type="PANTHER" id="PTHR21534">
    <property type="entry name" value="KATANIN-INTERACTING PROTEIN"/>
    <property type="match status" value="1"/>
</dbReference>